<evidence type="ECO:0000313" key="9">
    <source>
        <dbReference type="EMBL" id="MCP9291780.1"/>
    </source>
</evidence>
<comment type="subcellular location">
    <subcellularLocation>
        <location evidence="1">Cell membrane</location>
        <topology evidence="1">Multi-pass membrane protein</topology>
    </subcellularLocation>
</comment>
<gene>
    <name evidence="9" type="ORF">NM125_09365</name>
</gene>
<dbReference type="Pfam" id="PF02687">
    <property type="entry name" value="FtsX"/>
    <property type="match status" value="2"/>
</dbReference>
<keyword evidence="5 6" id="KW-0472">Membrane</keyword>
<evidence type="ECO:0000256" key="4">
    <source>
        <dbReference type="ARBA" id="ARBA00022989"/>
    </source>
</evidence>
<protein>
    <submittedName>
        <fullName evidence="9">ABC transporter permease</fullName>
    </submittedName>
</protein>
<organism evidence="9 10">
    <name type="scientific">Gracilimonas sediminicola</name>
    <dbReference type="NCBI Taxonomy" id="2952158"/>
    <lineage>
        <taxon>Bacteria</taxon>
        <taxon>Pseudomonadati</taxon>
        <taxon>Balneolota</taxon>
        <taxon>Balneolia</taxon>
        <taxon>Balneolales</taxon>
        <taxon>Balneolaceae</taxon>
        <taxon>Gracilimonas</taxon>
    </lineage>
</organism>
<feature type="transmembrane region" description="Helical" evidence="6">
    <location>
        <begin position="746"/>
        <end position="766"/>
    </location>
</feature>
<keyword evidence="2" id="KW-1003">Cell membrane</keyword>
<dbReference type="InterPro" id="IPR025857">
    <property type="entry name" value="MacB_PCD"/>
</dbReference>
<evidence type="ECO:0000259" key="7">
    <source>
        <dbReference type="Pfam" id="PF02687"/>
    </source>
</evidence>
<name>A0A9X2L3N6_9BACT</name>
<feature type="transmembrane region" description="Helical" evidence="6">
    <location>
        <begin position="431"/>
        <end position="454"/>
    </location>
</feature>
<dbReference type="Proteomes" id="UP001139125">
    <property type="component" value="Unassembled WGS sequence"/>
</dbReference>
<feature type="domain" description="ABC3 transporter permease C-terminal" evidence="7">
    <location>
        <begin position="299"/>
        <end position="415"/>
    </location>
</feature>
<feature type="transmembrane region" description="Helical" evidence="6">
    <location>
        <begin position="389"/>
        <end position="410"/>
    </location>
</feature>
<feature type="transmembrane region" description="Helical" evidence="6">
    <location>
        <begin position="292"/>
        <end position="314"/>
    </location>
</feature>
<sequence>MLKNYFKIAFRNLFKNKVYSSVNIIGLAVGLATCIVILLYVSHELSYDKHHSNSDRIYRVTSHIDFGGNFIELASTSAPMGPTLKELYPEVEAMTRFRPRGSYLIKKEGKNYRESGFVFADSSVFDVFTIPFLYGEPDHALTQPQTVAISEEMARKYFGRADVVGETLTIQDDFDMEITGVYETMPNTSHFHFNFLISMATIDEANNNVWLSNNFRTYLLLSENTAPEAFEQNFEYIKKTYIEPQLLQFMGITMKEFEEAGNRADYRLQALEDIHLHSSLTGEFKANGSITYVYIFSGLAVFILLLACINFMNLSTARSAKRAKEVGVRKSLGSDRSTLAGQFLMESLLLSFLALIVALFFVELTLPYFSDIAGRTISSQYFTNLPLSLGMLGIVIVTGLLAGAYPAAMLSSFQPVKVLKGTHLERKGHGLFRKGLVVFQFSISIVIIAGLLVINDQLQFIQNKNIGFEKDRVVIVEDAYAIGSSNGVDSFRDEMLKNSFIKSATISSFFPVDGYSLNDLAYWPEGKSPTQNNTVSMQTWEVDENYIPTLKMEVVQGRNFSENRAMDKQAVILNETAVQRLDLQDPVGKSILTFAMNHEDGSIDQSKTLSYEIVGVVRDFNFESLRENVSPLGLFNQRSSGNVAFRFADANISEVLAVLEAEWTARAPEQPFNYAFLDQQFDRMYRTENRVQNLMSTFSVLAILIACLGLFGLSAFSAEKRAKEIGIRKVLGADIASILRLMSKEFMALILVSFMISIPIAYLVMQQWLQQFTYRTDLGMSVFLLSGLITLGIAIATVSWQSVKAALTNPVNSLRNE</sequence>
<accession>A0A9X2L3N6</accession>
<evidence type="ECO:0000256" key="1">
    <source>
        <dbReference type="ARBA" id="ARBA00004651"/>
    </source>
</evidence>
<dbReference type="Pfam" id="PF12704">
    <property type="entry name" value="MacB_PCD"/>
    <property type="match status" value="2"/>
</dbReference>
<evidence type="ECO:0000313" key="10">
    <source>
        <dbReference type="Proteomes" id="UP001139125"/>
    </source>
</evidence>
<feature type="transmembrane region" description="Helical" evidence="6">
    <location>
        <begin position="348"/>
        <end position="369"/>
    </location>
</feature>
<feature type="domain" description="ABC3 transporter permease C-terminal" evidence="7">
    <location>
        <begin position="697"/>
        <end position="799"/>
    </location>
</feature>
<evidence type="ECO:0000259" key="8">
    <source>
        <dbReference type="Pfam" id="PF12704"/>
    </source>
</evidence>
<dbReference type="PANTHER" id="PTHR30572:SF18">
    <property type="entry name" value="ABC-TYPE MACROLIDE FAMILY EXPORT SYSTEM PERMEASE COMPONENT 2"/>
    <property type="match status" value="1"/>
</dbReference>
<feature type="transmembrane region" description="Helical" evidence="6">
    <location>
        <begin position="21"/>
        <end position="41"/>
    </location>
</feature>
<dbReference type="PANTHER" id="PTHR30572">
    <property type="entry name" value="MEMBRANE COMPONENT OF TRANSPORTER-RELATED"/>
    <property type="match status" value="1"/>
</dbReference>
<evidence type="ECO:0000256" key="6">
    <source>
        <dbReference type="SAM" id="Phobius"/>
    </source>
</evidence>
<dbReference type="GO" id="GO:0022857">
    <property type="term" value="F:transmembrane transporter activity"/>
    <property type="evidence" value="ECO:0007669"/>
    <property type="project" value="TreeGrafter"/>
</dbReference>
<feature type="domain" description="MacB-like periplasmic core" evidence="8">
    <location>
        <begin position="445"/>
        <end position="621"/>
    </location>
</feature>
<feature type="transmembrane region" description="Helical" evidence="6">
    <location>
        <begin position="778"/>
        <end position="800"/>
    </location>
</feature>
<dbReference type="GO" id="GO:0005886">
    <property type="term" value="C:plasma membrane"/>
    <property type="evidence" value="ECO:0007669"/>
    <property type="project" value="UniProtKB-SubCell"/>
</dbReference>
<dbReference type="InterPro" id="IPR050250">
    <property type="entry name" value="Macrolide_Exporter_MacB"/>
</dbReference>
<feature type="transmembrane region" description="Helical" evidence="6">
    <location>
        <begin position="694"/>
        <end position="718"/>
    </location>
</feature>
<reference evidence="9" key="1">
    <citation type="submission" date="2022-06" db="EMBL/GenBank/DDBJ databases">
        <title>Gracilimonas sp. CAU 1638 isolated from sea sediment.</title>
        <authorList>
            <person name="Kim W."/>
        </authorList>
    </citation>
    <scope>NUCLEOTIDE SEQUENCE</scope>
    <source>
        <strain evidence="9">CAU 1638</strain>
    </source>
</reference>
<evidence type="ECO:0000256" key="2">
    <source>
        <dbReference type="ARBA" id="ARBA00022475"/>
    </source>
</evidence>
<dbReference type="RefSeq" id="WP_255134642.1">
    <property type="nucleotide sequence ID" value="NZ_JANDBC010000001.1"/>
</dbReference>
<evidence type="ECO:0000256" key="5">
    <source>
        <dbReference type="ARBA" id="ARBA00023136"/>
    </source>
</evidence>
<comment type="caution">
    <text evidence="9">The sequence shown here is derived from an EMBL/GenBank/DDBJ whole genome shotgun (WGS) entry which is preliminary data.</text>
</comment>
<feature type="domain" description="MacB-like periplasmic core" evidence="8">
    <location>
        <begin position="21"/>
        <end position="234"/>
    </location>
</feature>
<keyword evidence="10" id="KW-1185">Reference proteome</keyword>
<dbReference type="InterPro" id="IPR003838">
    <property type="entry name" value="ABC3_permease_C"/>
</dbReference>
<evidence type="ECO:0000256" key="3">
    <source>
        <dbReference type="ARBA" id="ARBA00022692"/>
    </source>
</evidence>
<keyword evidence="4 6" id="KW-1133">Transmembrane helix</keyword>
<dbReference type="AlphaFoldDB" id="A0A9X2L3N6"/>
<proteinExistence type="predicted"/>
<dbReference type="EMBL" id="JANDBC010000001">
    <property type="protein sequence ID" value="MCP9291780.1"/>
    <property type="molecule type" value="Genomic_DNA"/>
</dbReference>
<keyword evidence="3 6" id="KW-0812">Transmembrane</keyword>